<gene>
    <name evidence="3" type="ordered locus">Mcup_0555</name>
</gene>
<dbReference type="eggNOG" id="arCOG01268">
    <property type="taxonomic scope" value="Archaea"/>
</dbReference>
<dbReference type="GO" id="GO:0003677">
    <property type="term" value="F:DNA binding"/>
    <property type="evidence" value="ECO:0007669"/>
    <property type="project" value="InterPro"/>
</dbReference>
<proteinExistence type="predicted"/>
<keyword evidence="1 3" id="KW-0240">DNA-directed RNA polymerase</keyword>
<evidence type="ECO:0000256" key="1">
    <source>
        <dbReference type="ARBA" id="ARBA00022478"/>
    </source>
</evidence>
<accession>F4G0P3</accession>
<dbReference type="HOGENOM" id="CLU_3039029_0_0_2"/>
<dbReference type="GO" id="GO:0003899">
    <property type="term" value="F:DNA-directed RNA polymerase activity"/>
    <property type="evidence" value="ECO:0007669"/>
    <property type="project" value="InterPro"/>
</dbReference>
<dbReference type="Gene3D" id="3.90.940.10">
    <property type="match status" value="1"/>
</dbReference>
<evidence type="ECO:0000313" key="3">
    <source>
        <dbReference type="EMBL" id="AEB94662.1"/>
    </source>
</evidence>
<dbReference type="KEGG" id="mcn:Mcup_0555"/>
<dbReference type="PATRIC" id="fig|1006006.8.peg.556"/>
<dbReference type="InterPro" id="IPR036161">
    <property type="entry name" value="RPB6/omega-like_sf"/>
</dbReference>
<keyword evidence="4" id="KW-1185">Reference proteome</keyword>
<reference evidence="3 4" key="1">
    <citation type="journal article" date="2011" name="J. Bacteriol.">
        <title>Complete genome sequence of Metallosphaera cuprina, a metal sulfide-oxidizing archaeon from a hot spring.</title>
        <authorList>
            <person name="Liu L.J."/>
            <person name="You X.Y."/>
            <person name="Zheng H."/>
            <person name="Wang S."/>
            <person name="Jiang C.Y."/>
            <person name="Liu S.J."/>
        </authorList>
    </citation>
    <scope>NUCLEOTIDE SEQUENCE [LARGE SCALE GENOMIC DNA]</scope>
    <source>
        <strain evidence="3 4">Ar-4</strain>
    </source>
</reference>
<evidence type="ECO:0000256" key="2">
    <source>
        <dbReference type="ARBA" id="ARBA00023163"/>
    </source>
</evidence>
<dbReference type="Proteomes" id="UP000007812">
    <property type="component" value="Chromosome"/>
</dbReference>
<dbReference type="EMBL" id="CP002656">
    <property type="protein sequence ID" value="AEB94662.1"/>
    <property type="molecule type" value="Genomic_DNA"/>
</dbReference>
<name>F4G0P3_METCR</name>
<dbReference type="SUPFAM" id="SSF63562">
    <property type="entry name" value="RPB6/omega subunit-like"/>
    <property type="match status" value="1"/>
</dbReference>
<organism evidence="3 4">
    <name type="scientific">Metallosphaera cuprina (strain Ar-4)</name>
    <dbReference type="NCBI Taxonomy" id="1006006"/>
    <lineage>
        <taxon>Archaea</taxon>
        <taxon>Thermoproteota</taxon>
        <taxon>Thermoprotei</taxon>
        <taxon>Sulfolobales</taxon>
        <taxon>Sulfolobaceae</taxon>
        <taxon>Metallosphaera</taxon>
    </lineage>
</organism>
<dbReference type="GO" id="GO:0006351">
    <property type="term" value="P:DNA-templated transcription"/>
    <property type="evidence" value="ECO:0007669"/>
    <property type="project" value="InterPro"/>
</dbReference>
<dbReference type="STRING" id="1006006.Mcup_0555"/>
<protein>
    <submittedName>
        <fullName evidence="3">DNA-directed RNA polymerase, subunit K</fullName>
    </submittedName>
</protein>
<evidence type="ECO:0000313" key="4">
    <source>
        <dbReference type="Proteomes" id="UP000007812"/>
    </source>
</evidence>
<keyword evidence="2" id="KW-0804">Transcription</keyword>
<dbReference type="AlphaFoldDB" id="F4G0P3"/>
<sequence>MGASPLIDTSKLPKGSSLEIAEEEFRSNILPISIRRRFPNGKVELLWITNVKSK</sequence>
<dbReference type="GO" id="GO:0000428">
    <property type="term" value="C:DNA-directed RNA polymerase complex"/>
    <property type="evidence" value="ECO:0007669"/>
    <property type="project" value="UniProtKB-KW"/>
</dbReference>